<sequence length="1327" mass="140342">MRKQQLKNPVQTEANDVANKIKSKQFWVGRGIAAGMLGVALAVIGMGSAIATVPTDPSNYTRTTSYAYDTTYGELVTQTEEPSVADHCVAATITGWDAYGNRPSQQQANCASAPTAATFATHLTTATYTGGAAVTINGVSVVAVPGAFAYTVTKTLPRATVANQPLSQTVTTSYDPRFGVLLKQTDTNGITSSWAVDDFGRTTLEIRPDGTRLAHYYCTLATAGLDTSGNTAGCPTPAAGEAPADAISMEHRELRSAAGAKIGAYTRVFYDRNGRELRTSTEAFDGASQPGTASLIATDTIYTNYGPKYIQSRPYFLGNKSSTTGGSNDVGLVLFGYDALGRVITVVNADNSAPAQAGFGPNFGARNAAYTSTVYSGLKVTTYDDQGHIKIEEKDITGRTARITDDYGAQMSYGYDAFGNVLLVQDALHNQITAKFDIRGQRVSLNDPDAGTWTYCHDALGQLTAQQNSTMRATSGASSTCPSQTADATNVAATKVTGWSTFAYDGLGRLTQRYDPESLASWSYDVHQDGSACAGGIGQLCSSTSNTGSAKNFAFDGLGRVVAERDDTGTGQDAFILGYGYDATTGYLSTKTYPTGLQVKYAYTPRGYTEKLLLNTAATLTPLPNAQGTTASSASLPAGSVLWQGAVRNAWGDFEKQTLGNGTIASTAFTPSRGQVKSIAVALGAAAPTIMNQSYSWDSVRNLTGRTDALGDGKNGAVTEALLYDHLNRLVDYKVSAVNVPNQNREVLLNYNAVGDLLYKSDVGAFTYGNGNGPGVIRPHAVTDLFDSTNIDHKFGYDNNGNLVTTSAEKYASVAYTSFNLPDGSAGIKSKDTGLQYTYAYDVDHARIFETRISPQGTRTTRYVNPDNAGGLGFEREVDTVSGATIQTNRHYLSVNGEAIGMLASTGAVPALVAGSLSVPSISSIALNKVEYWHKDFQGSIAAATDQAGTLTAAYAYDPFGKRRYTDGNYDAAGKIVVDWSDTTNAGTGRGYTGHEQMDDIGLVHMNGRIYDPNVSRMLQADPDITDITNLQNTNRYSYVLNNPMRWVDPTGYSAQPEIIYNSGVAGSDDLEGKPSGSANGRIDFQIQAAITAASTPYSSNSYNNYGWSSLAYSGQTSVGGGAGVPSSFTMLAGDYGITDAVRTAWRAALAGEEFFDGGFGARAAAAYARGEYTATAVYELAGTVSVAQTMLTDGLTGVERAVAAIGVEAAAAKVAAKTAEAGFASEAKLLSHFEKHGAEFGAKNANDYLQIGKDIMQYGDEIQYVYKGETRTGFAQFMGNRANGASKFGFVGTNADGAITTIHTESGNSFWKMLNGSLDKTIYPVP</sequence>
<keyword evidence="1" id="KW-1133">Transmembrane helix</keyword>
<reference evidence="2 3" key="1">
    <citation type="submission" date="2015-07" db="EMBL/GenBank/DDBJ databases">
        <title>Draft genome sequence of the Amantichitinum ursilacus IGB-41, a new chitin-degrading bacterium.</title>
        <authorList>
            <person name="Kirstahler P."/>
            <person name="Guenther M."/>
            <person name="Grumaz C."/>
            <person name="Rupp S."/>
            <person name="Zibek S."/>
            <person name="Sohn K."/>
        </authorList>
    </citation>
    <scope>NUCLEOTIDE SEQUENCE [LARGE SCALE GENOMIC DNA]</scope>
    <source>
        <strain evidence="2 3">IGB-41</strain>
    </source>
</reference>
<dbReference type="STRING" id="857265.WG78_01790"/>
<keyword evidence="1" id="KW-0812">Transmembrane</keyword>
<dbReference type="InterPro" id="IPR022385">
    <property type="entry name" value="Rhs_assc_core"/>
</dbReference>
<dbReference type="Gene3D" id="2.180.10.10">
    <property type="entry name" value="RHS repeat-associated core"/>
    <property type="match status" value="1"/>
</dbReference>
<evidence type="ECO:0000256" key="1">
    <source>
        <dbReference type="SAM" id="Phobius"/>
    </source>
</evidence>
<dbReference type="EMBL" id="LAQT01000001">
    <property type="protein sequence ID" value="KPC55349.1"/>
    <property type="molecule type" value="Genomic_DNA"/>
</dbReference>
<keyword evidence="3" id="KW-1185">Reference proteome</keyword>
<accession>A0A0N0GRE3</accession>
<organism evidence="2 3">
    <name type="scientific">Amantichitinum ursilacus</name>
    <dbReference type="NCBI Taxonomy" id="857265"/>
    <lineage>
        <taxon>Bacteria</taxon>
        <taxon>Pseudomonadati</taxon>
        <taxon>Pseudomonadota</taxon>
        <taxon>Betaproteobacteria</taxon>
        <taxon>Neisseriales</taxon>
        <taxon>Chitinibacteraceae</taxon>
        <taxon>Amantichitinum</taxon>
    </lineage>
</organism>
<protein>
    <submittedName>
        <fullName evidence="2">tRNA nuclease WapA</fullName>
        <ecNumber evidence="2">3.1.-.-</ecNumber>
    </submittedName>
</protein>
<dbReference type="NCBIfam" id="TIGR03696">
    <property type="entry name" value="Rhs_assc_core"/>
    <property type="match status" value="1"/>
</dbReference>
<dbReference type="PANTHER" id="PTHR32305">
    <property type="match status" value="1"/>
</dbReference>
<proteinExistence type="predicted"/>
<evidence type="ECO:0000313" key="3">
    <source>
        <dbReference type="Proteomes" id="UP000037939"/>
    </source>
</evidence>
<keyword evidence="2" id="KW-0378">Hydrolase</keyword>
<evidence type="ECO:0000313" key="2">
    <source>
        <dbReference type="EMBL" id="KPC55349.1"/>
    </source>
</evidence>
<keyword evidence="1" id="KW-0472">Membrane</keyword>
<dbReference type="OrthoDB" id="8606247at2"/>
<gene>
    <name evidence="2" type="primary">wapA_1</name>
    <name evidence="2" type="ORF">WG78_01790</name>
</gene>
<comment type="caution">
    <text evidence="2">The sequence shown here is derived from an EMBL/GenBank/DDBJ whole genome shotgun (WGS) entry which is preliminary data.</text>
</comment>
<dbReference type="Proteomes" id="UP000037939">
    <property type="component" value="Unassembled WGS sequence"/>
</dbReference>
<feature type="transmembrane region" description="Helical" evidence="1">
    <location>
        <begin position="32"/>
        <end position="53"/>
    </location>
</feature>
<name>A0A0N0GRE3_9NEIS</name>
<dbReference type="EC" id="3.1.-.-" evidence="2"/>
<dbReference type="InterPro" id="IPR050708">
    <property type="entry name" value="T6SS_VgrG/RHS"/>
</dbReference>
<dbReference type="PANTHER" id="PTHR32305:SF15">
    <property type="entry name" value="PROTEIN RHSA-RELATED"/>
    <property type="match status" value="1"/>
</dbReference>
<dbReference type="GO" id="GO:0016787">
    <property type="term" value="F:hydrolase activity"/>
    <property type="evidence" value="ECO:0007669"/>
    <property type="project" value="UniProtKB-KW"/>
</dbReference>